<dbReference type="VEuPathDB" id="VectorBase:SSCA009673"/>
<evidence type="ECO:0000256" key="3">
    <source>
        <dbReference type="ARBA" id="ARBA00008919"/>
    </source>
</evidence>
<accession>A0A132A221</accession>
<evidence type="ECO:0000259" key="13">
    <source>
        <dbReference type="Pfam" id="PF00852"/>
    </source>
</evidence>
<evidence type="ECO:0000256" key="5">
    <source>
        <dbReference type="ARBA" id="ARBA00022679"/>
    </source>
</evidence>
<comment type="similarity">
    <text evidence="3 12">Belongs to the glycosyltransferase 10 family.</text>
</comment>
<evidence type="ECO:0000256" key="9">
    <source>
        <dbReference type="ARBA" id="ARBA00023034"/>
    </source>
</evidence>
<dbReference type="Pfam" id="PF00852">
    <property type="entry name" value="Glyco_transf_10"/>
    <property type="match status" value="2"/>
</dbReference>
<feature type="domain" description="Fucosyltransferase C-terminal" evidence="13">
    <location>
        <begin position="211"/>
        <end position="311"/>
    </location>
</feature>
<dbReference type="Gene3D" id="3.40.50.11660">
    <property type="entry name" value="Glycosyl transferase family 10, C-terminal domain"/>
    <property type="match status" value="1"/>
</dbReference>
<comment type="subcellular location">
    <subcellularLocation>
        <location evidence="1 12">Golgi apparatus</location>
        <location evidence="1 12">Golgi stack membrane</location>
        <topology evidence="1 12">Single-pass type II membrane protein</topology>
    </subcellularLocation>
</comment>
<keyword evidence="10" id="KW-0472">Membrane</keyword>
<dbReference type="SUPFAM" id="SSF53756">
    <property type="entry name" value="UDP-Glycosyltransferase/glycogen phosphorylase"/>
    <property type="match status" value="1"/>
</dbReference>
<evidence type="ECO:0000256" key="6">
    <source>
        <dbReference type="ARBA" id="ARBA00022692"/>
    </source>
</evidence>
<comment type="caution">
    <text evidence="15">The sequence shown here is derived from an EMBL/GenBank/DDBJ whole genome shotgun (WGS) entry which is preliminary data.</text>
</comment>
<sequence length="335" mass="39882">MNQMEQSFGRNVDHSLFRPIQCYRKYPKCLITSDRDYVREARALIFHWRDFNASDLPKRFRSDQQWILYNLESPFHTPKLPDDHFNGFNLTATYRFDSDVPIPYGKIINRTKPLRNDLKKTINILGKIKPIVWFVSNCVTESRREIYVKNLSKYLPVDIYGKCGDLNCSVRYKDECYRKAAKKYLFYLSFENSICISIDVLINSWLLFMVTETRDYVTEKLFNVLNYDIVPVVFGGANYTKILPPGSYIDASRMDPQSLAIELIKIANNRNLYLKFFEWRKFHFVEFPTLFCEVCEKIQLDRIESSKRIISKWKSYKEINHWYFDNSCNKTSESM</sequence>
<evidence type="ECO:0000256" key="1">
    <source>
        <dbReference type="ARBA" id="ARBA00004447"/>
    </source>
</evidence>
<evidence type="ECO:0000313" key="16">
    <source>
        <dbReference type="Proteomes" id="UP000616769"/>
    </source>
</evidence>
<dbReference type="UniPathway" id="UPA00378"/>
<dbReference type="GO" id="GO:0008417">
    <property type="term" value="F:fucosyltransferase activity"/>
    <property type="evidence" value="ECO:0007669"/>
    <property type="project" value="InterPro"/>
</dbReference>
<evidence type="ECO:0000256" key="10">
    <source>
        <dbReference type="ARBA" id="ARBA00023136"/>
    </source>
</evidence>
<evidence type="ECO:0000256" key="11">
    <source>
        <dbReference type="ARBA" id="ARBA00023180"/>
    </source>
</evidence>
<keyword evidence="5 12" id="KW-0808">Transferase</keyword>
<evidence type="ECO:0000256" key="2">
    <source>
        <dbReference type="ARBA" id="ARBA00004922"/>
    </source>
</evidence>
<dbReference type="AlphaFoldDB" id="A0A132A221"/>
<dbReference type="EMBL" id="JXLN01010003">
    <property type="protein sequence ID" value="KPM04869.1"/>
    <property type="molecule type" value="Genomic_DNA"/>
</dbReference>
<feature type="domain" description="Fucosyltransferase N-terminal" evidence="14">
    <location>
        <begin position="15"/>
        <end position="105"/>
    </location>
</feature>
<dbReference type="InterPro" id="IPR031481">
    <property type="entry name" value="Glyco_tran_10_N"/>
</dbReference>
<name>A0A132A221_SARSC</name>
<gene>
    <name evidence="15" type="ORF">QR98_0033230</name>
</gene>
<organism evidence="15 16">
    <name type="scientific">Sarcoptes scabiei</name>
    <name type="common">Itch mite</name>
    <name type="synonym">Acarus scabiei</name>
    <dbReference type="NCBI Taxonomy" id="52283"/>
    <lineage>
        <taxon>Eukaryota</taxon>
        <taxon>Metazoa</taxon>
        <taxon>Ecdysozoa</taxon>
        <taxon>Arthropoda</taxon>
        <taxon>Chelicerata</taxon>
        <taxon>Arachnida</taxon>
        <taxon>Acari</taxon>
        <taxon>Acariformes</taxon>
        <taxon>Sarcoptiformes</taxon>
        <taxon>Astigmata</taxon>
        <taxon>Psoroptidia</taxon>
        <taxon>Sarcoptoidea</taxon>
        <taxon>Sarcoptidae</taxon>
        <taxon>Sarcoptinae</taxon>
        <taxon>Sarcoptes</taxon>
    </lineage>
</organism>
<evidence type="ECO:0000313" key="15">
    <source>
        <dbReference type="EMBL" id="KPM04869.1"/>
    </source>
</evidence>
<dbReference type="PANTHER" id="PTHR48438:SF1">
    <property type="entry name" value="ALPHA-(1,3)-FUCOSYLTRANSFERASE C-RELATED"/>
    <property type="match status" value="1"/>
</dbReference>
<dbReference type="InterPro" id="IPR038577">
    <property type="entry name" value="GT10-like_C_sf"/>
</dbReference>
<dbReference type="InterPro" id="IPR001503">
    <property type="entry name" value="Glyco_trans_10"/>
</dbReference>
<keyword evidence="8" id="KW-1133">Transmembrane helix</keyword>
<dbReference type="GO" id="GO:0032580">
    <property type="term" value="C:Golgi cisterna membrane"/>
    <property type="evidence" value="ECO:0007669"/>
    <property type="project" value="UniProtKB-SubCell"/>
</dbReference>
<keyword evidence="7" id="KW-0735">Signal-anchor</keyword>
<evidence type="ECO:0000256" key="12">
    <source>
        <dbReference type="RuleBase" id="RU003832"/>
    </source>
</evidence>
<dbReference type="OrthoDB" id="427096at2759"/>
<dbReference type="EC" id="2.4.1.-" evidence="12"/>
<evidence type="ECO:0000256" key="7">
    <source>
        <dbReference type="ARBA" id="ARBA00022968"/>
    </source>
</evidence>
<dbReference type="Pfam" id="PF17039">
    <property type="entry name" value="Glyco_tran_10_N"/>
    <property type="match status" value="1"/>
</dbReference>
<protein>
    <recommendedName>
        <fullName evidence="12">Fucosyltransferase</fullName>
        <ecNumber evidence="12">2.4.1.-</ecNumber>
    </recommendedName>
</protein>
<dbReference type="InterPro" id="IPR055270">
    <property type="entry name" value="Glyco_tran_10_C"/>
</dbReference>
<keyword evidence="9 12" id="KW-0333">Golgi apparatus</keyword>
<evidence type="ECO:0000256" key="8">
    <source>
        <dbReference type="ARBA" id="ARBA00022989"/>
    </source>
</evidence>
<evidence type="ECO:0000256" key="4">
    <source>
        <dbReference type="ARBA" id="ARBA00022676"/>
    </source>
</evidence>
<feature type="domain" description="Fucosyltransferase C-terminal" evidence="13">
    <location>
        <begin position="127"/>
        <end position="195"/>
    </location>
</feature>
<reference evidence="15 16" key="1">
    <citation type="journal article" date="2015" name="Parasit. Vectors">
        <title>Draft genome of the scabies mite.</title>
        <authorList>
            <person name="Rider S.D.Jr."/>
            <person name="Morgan M.S."/>
            <person name="Arlian L.G."/>
        </authorList>
    </citation>
    <scope>NUCLEOTIDE SEQUENCE [LARGE SCALE GENOMIC DNA]</scope>
    <source>
        <strain evidence="15">Arlian Lab</strain>
    </source>
</reference>
<proteinExistence type="inferred from homology"/>
<comment type="pathway">
    <text evidence="2">Protein modification; protein glycosylation.</text>
</comment>
<evidence type="ECO:0000259" key="14">
    <source>
        <dbReference type="Pfam" id="PF17039"/>
    </source>
</evidence>
<keyword evidence="11" id="KW-0325">Glycoprotein</keyword>
<keyword evidence="4 12" id="KW-0328">Glycosyltransferase</keyword>
<dbReference type="PANTHER" id="PTHR48438">
    <property type="entry name" value="ALPHA-(1,3)-FUCOSYLTRANSFERASE C-RELATED"/>
    <property type="match status" value="1"/>
</dbReference>
<keyword evidence="6 12" id="KW-0812">Transmembrane</keyword>
<dbReference type="Proteomes" id="UP000616769">
    <property type="component" value="Unassembled WGS sequence"/>
</dbReference>